<evidence type="ECO:0000313" key="2">
    <source>
        <dbReference type="EMBL" id="KAF7121622.1"/>
    </source>
</evidence>
<organism evidence="3 5">
    <name type="scientific">Aspergillus hiratsukae</name>
    <dbReference type="NCBI Taxonomy" id="1194566"/>
    <lineage>
        <taxon>Eukaryota</taxon>
        <taxon>Fungi</taxon>
        <taxon>Dikarya</taxon>
        <taxon>Ascomycota</taxon>
        <taxon>Pezizomycotina</taxon>
        <taxon>Eurotiomycetes</taxon>
        <taxon>Eurotiomycetidae</taxon>
        <taxon>Eurotiales</taxon>
        <taxon>Aspergillaceae</taxon>
        <taxon>Aspergillus</taxon>
        <taxon>Aspergillus subgen. Fumigati</taxon>
    </lineage>
</organism>
<comment type="caution">
    <text evidence="3">The sequence shown here is derived from an EMBL/GenBank/DDBJ whole genome shotgun (WGS) entry which is preliminary data.</text>
</comment>
<evidence type="ECO:0000313" key="3">
    <source>
        <dbReference type="EMBL" id="KAF7163216.1"/>
    </source>
</evidence>
<evidence type="ECO:0000256" key="1">
    <source>
        <dbReference type="SAM" id="MobiDB-lite"/>
    </source>
</evidence>
<dbReference type="Proteomes" id="UP000630445">
    <property type="component" value="Unassembled WGS sequence"/>
</dbReference>
<reference evidence="3" key="1">
    <citation type="submission" date="2020-06" db="EMBL/GenBank/DDBJ databases">
        <title>Draft genome sequences of strains closely related to Aspergillus parafelis and Aspergillus hiratsukae.</title>
        <authorList>
            <person name="Dos Santos R.A.C."/>
            <person name="Rivero-Menendez O."/>
            <person name="Steenwyk J.L."/>
            <person name="Mead M.E."/>
            <person name="Goldman G.H."/>
            <person name="Alastruey-Izquierdo A."/>
            <person name="Rokas A."/>
        </authorList>
    </citation>
    <scope>NUCLEOTIDE SEQUENCE</scope>
    <source>
        <strain evidence="2">CNM-CM5793</strain>
        <strain evidence="3">CNM-CM6106</strain>
    </source>
</reference>
<dbReference type="EMBL" id="JACBAF010002214">
    <property type="protein sequence ID" value="KAF7163216.1"/>
    <property type="molecule type" value="Genomic_DNA"/>
</dbReference>
<accession>A0A8H6PXS2</accession>
<proteinExistence type="predicted"/>
<gene>
    <name evidence="2" type="ORF">CNMCM5793_009093</name>
    <name evidence="3" type="ORF">CNMCM6106_000204</name>
</gene>
<dbReference type="Proteomes" id="UP000662466">
    <property type="component" value="Unassembled WGS sequence"/>
</dbReference>
<dbReference type="OrthoDB" id="4414610at2759"/>
<protein>
    <submittedName>
        <fullName evidence="3">Uncharacterized protein</fullName>
    </submittedName>
</protein>
<dbReference type="EMBL" id="JACBAD010002044">
    <property type="protein sequence ID" value="KAF7121622.1"/>
    <property type="molecule type" value="Genomic_DNA"/>
</dbReference>
<feature type="region of interest" description="Disordered" evidence="1">
    <location>
        <begin position="16"/>
        <end position="35"/>
    </location>
</feature>
<evidence type="ECO:0000313" key="5">
    <source>
        <dbReference type="Proteomes" id="UP000662466"/>
    </source>
</evidence>
<evidence type="ECO:0000313" key="4">
    <source>
        <dbReference type="Proteomes" id="UP000630445"/>
    </source>
</evidence>
<name>A0A8H6PXS2_9EURO</name>
<sequence>MAEINVALLVSPAAPATAKGKTKGRKTTPSPEAVSASKSIILGTFPSTDNVVRIQDSPVLARCGQIFPSGQAFIERRFPIKTSHAHPDPPVCEAQIPEAPPVRHLILPFNLKDDRGAFFNQDNDKLWAAVPTPLKRQLWIEET</sequence>
<keyword evidence="4" id="KW-1185">Reference proteome</keyword>
<dbReference type="AlphaFoldDB" id="A0A8H6PXS2"/>